<name>A0ABQ8H1F6_9ROSI</name>
<feature type="zinc finger region" description="C3H1-type" evidence="5">
    <location>
        <begin position="71"/>
        <end position="98"/>
    </location>
</feature>
<reference evidence="8 9" key="1">
    <citation type="submission" date="2021-02" db="EMBL/GenBank/DDBJ databases">
        <title>Plant Genome Project.</title>
        <authorList>
            <person name="Zhang R.-G."/>
        </authorList>
    </citation>
    <scope>NUCLEOTIDE SEQUENCE [LARGE SCALE GENOMIC DNA]</scope>
    <source>
        <tissue evidence="8">Leaves</tissue>
    </source>
</reference>
<dbReference type="InterPro" id="IPR036855">
    <property type="entry name" value="Znf_CCCH_sf"/>
</dbReference>
<keyword evidence="1 5" id="KW-0479">Metal-binding</keyword>
<evidence type="ECO:0000259" key="7">
    <source>
        <dbReference type="PROSITE" id="PS50103"/>
    </source>
</evidence>
<evidence type="ECO:0000256" key="4">
    <source>
        <dbReference type="ARBA" id="ARBA00022833"/>
    </source>
</evidence>
<dbReference type="InterPro" id="IPR000571">
    <property type="entry name" value="Znf_CCCH"/>
</dbReference>
<dbReference type="EMBL" id="JAFEMO010000015">
    <property type="protein sequence ID" value="KAH7544041.1"/>
    <property type="molecule type" value="Genomic_DNA"/>
</dbReference>
<dbReference type="PANTHER" id="PTHR13119">
    <property type="entry name" value="ZINC FINGER CCCH DOMAIN-CONTAINING PROTEI"/>
    <property type="match status" value="1"/>
</dbReference>
<proteinExistence type="predicted"/>
<keyword evidence="4 5" id="KW-0862">Zinc</keyword>
<keyword evidence="3 5" id="KW-0863">Zinc-finger</keyword>
<dbReference type="Proteomes" id="UP000827721">
    <property type="component" value="Unassembled WGS sequence"/>
</dbReference>
<keyword evidence="2" id="KW-0677">Repeat</keyword>
<feature type="domain" description="C3H1-type" evidence="7">
    <location>
        <begin position="100"/>
        <end position="127"/>
    </location>
</feature>
<feature type="compositionally biased region" description="Basic residues" evidence="6">
    <location>
        <begin position="28"/>
        <end position="49"/>
    </location>
</feature>
<dbReference type="PROSITE" id="PS50103">
    <property type="entry name" value="ZF_C3H1"/>
    <property type="match status" value="3"/>
</dbReference>
<feature type="zinc finger region" description="C3H1-type" evidence="5">
    <location>
        <begin position="100"/>
        <end position="127"/>
    </location>
</feature>
<comment type="caution">
    <text evidence="8">The sequence shown here is derived from an EMBL/GenBank/DDBJ whole genome shotgun (WGS) entry which is preliminary data.</text>
</comment>
<keyword evidence="9" id="KW-1185">Reference proteome</keyword>
<feature type="zinc finger region" description="C3H1-type" evidence="5">
    <location>
        <begin position="130"/>
        <end position="153"/>
    </location>
</feature>
<feature type="region of interest" description="Disordered" evidence="6">
    <location>
        <begin position="194"/>
        <end position="216"/>
    </location>
</feature>
<evidence type="ECO:0000256" key="6">
    <source>
        <dbReference type="SAM" id="MobiDB-lite"/>
    </source>
</evidence>
<evidence type="ECO:0000256" key="5">
    <source>
        <dbReference type="PROSITE-ProRule" id="PRU00723"/>
    </source>
</evidence>
<feature type="region of interest" description="Disordered" evidence="6">
    <location>
        <begin position="1"/>
        <end position="58"/>
    </location>
</feature>
<gene>
    <name evidence="8" type="ORF">JRO89_XS15G0091500</name>
</gene>
<evidence type="ECO:0000256" key="3">
    <source>
        <dbReference type="ARBA" id="ARBA00022771"/>
    </source>
</evidence>
<organism evidence="8 9">
    <name type="scientific">Xanthoceras sorbifolium</name>
    <dbReference type="NCBI Taxonomy" id="99658"/>
    <lineage>
        <taxon>Eukaryota</taxon>
        <taxon>Viridiplantae</taxon>
        <taxon>Streptophyta</taxon>
        <taxon>Embryophyta</taxon>
        <taxon>Tracheophyta</taxon>
        <taxon>Spermatophyta</taxon>
        <taxon>Magnoliopsida</taxon>
        <taxon>eudicotyledons</taxon>
        <taxon>Gunneridae</taxon>
        <taxon>Pentapetalae</taxon>
        <taxon>rosids</taxon>
        <taxon>malvids</taxon>
        <taxon>Sapindales</taxon>
        <taxon>Sapindaceae</taxon>
        <taxon>Xanthoceroideae</taxon>
        <taxon>Xanthoceras</taxon>
    </lineage>
</organism>
<dbReference type="InterPro" id="IPR045124">
    <property type="entry name" value="Su(sable)-like"/>
</dbReference>
<dbReference type="PANTHER" id="PTHR13119:SF12">
    <property type="entry name" value="PROTEIN SUPPRESSOR OF SABLE"/>
    <property type="match status" value="1"/>
</dbReference>
<dbReference type="Gene3D" id="4.10.1000.10">
    <property type="entry name" value="Zinc finger, CCCH-type"/>
    <property type="match status" value="1"/>
</dbReference>
<evidence type="ECO:0000256" key="1">
    <source>
        <dbReference type="ARBA" id="ARBA00022723"/>
    </source>
</evidence>
<sequence length="319" mass="34949">MNGEILEQNATGMPGIASKEKLDSGVGNKKRRGTPSKEKKAKKKQKERQKKAEKNRQLGVKRLKLRPVVKPKAVAYCRHYLMGRCHEGDKWKYSHDTVPLTKSKPCCHFTRNSCMKGDDCPFDHQLSKYPCNNFVTNGFCNRGNNCMFSHKIPPKEDALSAPSGDTVLKPPAMAPKGISCLFLGKPSALESSKIKQGNLSPKRNANGKIGNQPELSASSTFQNMNETPKRTPSAVTAKGVNFLSFGNAPLEYSSGKKLSSLLLNSEDGLKSSLVNNVSGHKQASSFCDGANSAKLGNQTNLGTRQPKVCRAQFRCQMRC</sequence>
<evidence type="ECO:0000256" key="2">
    <source>
        <dbReference type="ARBA" id="ARBA00022737"/>
    </source>
</evidence>
<evidence type="ECO:0000313" key="8">
    <source>
        <dbReference type="EMBL" id="KAH7544041.1"/>
    </source>
</evidence>
<dbReference type="SMART" id="SM00356">
    <property type="entry name" value="ZnF_C3H1"/>
    <property type="match status" value="3"/>
</dbReference>
<accession>A0ABQ8H1F6</accession>
<protein>
    <recommendedName>
        <fullName evidence="7">C3H1-type domain-containing protein</fullName>
    </recommendedName>
</protein>
<feature type="domain" description="C3H1-type" evidence="7">
    <location>
        <begin position="71"/>
        <end position="98"/>
    </location>
</feature>
<feature type="compositionally biased region" description="Polar residues" evidence="6">
    <location>
        <begin position="194"/>
        <end position="203"/>
    </location>
</feature>
<feature type="domain" description="C3H1-type" evidence="7">
    <location>
        <begin position="130"/>
        <end position="153"/>
    </location>
</feature>
<evidence type="ECO:0000313" key="9">
    <source>
        <dbReference type="Proteomes" id="UP000827721"/>
    </source>
</evidence>
<dbReference type="SUPFAM" id="SSF90229">
    <property type="entry name" value="CCCH zinc finger"/>
    <property type="match status" value="1"/>
</dbReference>